<dbReference type="PROSITE" id="PS51725">
    <property type="entry name" value="ABM"/>
    <property type="match status" value="1"/>
</dbReference>
<sequence>MSATMRLAANFRGPVLHRTRRPTTGRRASSTSRGPAPVPPVISKAASETAAEAGVATASSSSAATSTSEAQTLLPAERYIASNRFRVQAGKGPAFEKRWAERKSRLATLDGFRFFTLLRRVDVTAAEGAPAPTASADEEFDYVSMTVWEDKTGYDAWRGGDAFKEAHGGGTLFGIAEMLVSSLRVLRGKPKPALYDGLLPVVMPPPEGTPWKAVGGWRDVSADGVNPLAADVFVASNRFRVLPGREAAFEARWSSRESTLTETAGFLTFLMLRRDALHVEDGYNYSTLTVWKDRASFAGWRAAAKSNAQSRGRGESSGGKGASGQSGSVEAEPMFDGPPSPVMYEGVLALLSDKGA</sequence>
<dbReference type="PANTHER" id="PTHR34474">
    <property type="entry name" value="SIGNAL TRANSDUCTION PROTEIN TRAP"/>
    <property type="match status" value="1"/>
</dbReference>
<dbReference type="Pfam" id="PF03992">
    <property type="entry name" value="ABM"/>
    <property type="match status" value="2"/>
</dbReference>
<feature type="region of interest" description="Disordered" evidence="1">
    <location>
        <begin position="306"/>
        <end position="340"/>
    </location>
</feature>
<feature type="domain" description="ABM" evidence="2">
    <location>
        <begin position="79"/>
        <end position="183"/>
    </location>
</feature>
<reference evidence="3" key="1">
    <citation type="submission" date="2021-01" db="EMBL/GenBank/DDBJ databases">
        <authorList>
            <person name="Corre E."/>
            <person name="Pelletier E."/>
            <person name="Niang G."/>
            <person name="Scheremetjew M."/>
            <person name="Finn R."/>
            <person name="Kale V."/>
            <person name="Holt S."/>
            <person name="Cochrane G."/>
            <person name="Meng A."/>
            <person name="Brown T."/>
            <person name="Cohen L."/>
        </authorList>
    </citation>
    <scope>NUCLEOTIDE SEQUENCE</scope>
    <source>
        <strain evidence="3">SL-175</strain>
    </source>
</reference>
<dbReference type="AlphaFoldDB" id="A0A7S0X4Q4"/>
<protein>
    <recommendedName>
        <fullName evidence="2">ABM domain-containing protein</fullName>
    </recommendedName>
</protein>
<organism evidence="3">
    <name type="scientific">Mantoniella antarctica</name>
    <dbReference type="NCBI Taxonomy" id="81844"/>
    <lineage>
        <taxon>Eukaryota</taxon>
        <taxon>Viridiplantae</taxon>
        <taxon>Chlorophyta</taxon>
        <taxon>Mamiellophyceae</taxon>
        <taxon>Mamiellales</taxon>
        <taxon>Mamiellaceae</taxon>
        <taxon>Mantoniella</taxon>
    </lineage>
</organism>
<feature type="region of interest" description="Disordered" evidence="1">
    <location>
        <begin position="1"/>
        <end position="49"/>
    </location>
</feature>
<evidence type="ECO:0000256" key="1">
    <source>
        <dbReference type="SAM" id="MobiDB-lite"/>
    </source>
</evidence>
<dbReference type="InterPro" id="IPR007138">
    <property type="entry name" value="ABM_dom"/>
</dbReference>
<feature type="compositionally biased region" description="Basic residues" evidence="1">
    <location>
        <begin position="15"/>
        <end position="24"/>
    </location>
</feature>
<dbReference type="PANTHER" id="PTHR34474:SF2">
    <property type="entry name" value="SIGNAL TRANSDUCTION PROTEIN TRAP"/>
    <property type="match status" value="1"/>
</dbReference>
<evidence type="ECO:0000313" key="3">
    <source>
        <dbReference type="EMBL" id="CAD8699309.1"/>
    </source>
</evidence>
<feature type="compositionally biased region" description="Gly residues" evidence="1">
    <location>
        <begin position="315"/>
        <end position="324"/>
    </location>
</feature>
<accession>A0A7S0X4Q4</accession>
<gene>
    <name evidence="3" type="ORF">MANT1106_LOCUS1991</name>
</gene>
<dbReference type="SUPFAM" id="SSF54909">
    <property type="entry name" value="Dimeric alpha+beta barrel"/>
    <property type="match status" value="2"/>
</dbReference>
<dbReference type="InterPro" id="IPR050404">
    <property type="entry name" value="Heme-degrading_MO"/>
</dbReference>
<dbReference type="InterPro" id="IPR011008">
    <property type="entry name" value="Dimeric_a/b-barrel"/>
</dbReference>
<proteinExistence type="predicted"/>
<evidence type="ECO:0000259" key="2">
    <source>
        <dbReference type="PROSITE" id="PS51725"/>
    </source>
</evidence>
<name>A0A7S0X4Q4_9CHLO</name>
<dbReference type="EMBL" id="HBFC01003682">
    <property type="protein sequence ID" value="CAD8699309.1"/>
    <property type="molecule type" value="Transcribed_RNA"/>
</dbReference>
<dbReference type="Gene3D" id="3.30.70.100">
    <property type="match status" value="2"/>
</dbReference>